<protein>
    <submittedName>
        <fullName evidence="4">Alpha/beta-hydrolase</fullName>
    </submittedName>
</protein>
<keyword evidence="1" id="KW-0378">Hydrolase</keyword>
<proteinExistence type="predicted"/>
<dbReference type="InterPro" id="IPR050300">
    <property type="entry name" value="GDXG_lipolytic_enzyme"/>
</dbReference>
<evidence type="ECO:0000256" key="2">
    <source>
        <dbReference type="SAM" id="MobiDB-lite"/>
    </source>
</evidence>
<dbReference type="RefSeq" id="XP_064667862.1">
    <property type="nucleotide sequence ID" value="XM_064816953.1"/>
</dbReference>
<dbReference type="InterPro" id="IPR029058">
    <property type="entry name" value="AB_hydrolase_fold"/>
</dbReference>
<name>A0AAN6TAS6_9PEZI</name>
<organism evidence="4 5">
    <name type="scientific">Canariomyces notabilis</name>
    <dbReference type="NCBI Taxonomy" id="2074819"/>
    <lineage>
        <taxon>Eukaryota</taxon>
        <taxon>Fungi</taxon>
        <taxon>Dikarya</taxon>
        <taxon>Ascomycota</taxon>
        <taxon>Pezizomycotina</taxon>
        <taxon>Sordariomycetes</taxon>
        <taxon>Sordariomycetidae</taxon>
        <taxon>Sordariales</taxon>
        <taxon>Chaetomiaceae</taxon>
        <taxon>Canariomyces</taxon>
    </lineage>
</organism>
<dbReference type="Pfam" id="PF07859">
    <property type="entry name" value="Abhydrolase_3"/>
    <property type="match status" value="1"/>
</dbReference>
<reference evidence="4" key="2">
    <citation type="submission" date="2023-05" db="EMBL/GenBank/DDBJ databases">
        <authorList>
            <consortium name="Lawrence Berkeley National Laboratory"/>
            <person name="Steindorff A."/>
            <person name="Hensen N."/>
            <person name="Bonometti L."/>
            <person name="Westerberg I."/>
            <person name="Brannstrom I.O."/>
            <person name="Guillou S."/>
            <person name="Cros-Aarteil S."/>
            <person name="Calhoun S."/>
            <person name="Haridas S."/>
            <person name="Kuo A."/>
            <person name="Mondo S."/>
            <person name="Pangilinan J."/>
            <person name="Riley R."/>
            <person name="Labutti K."/>
            <person name="Andreopoulos B."/>
            <person name="Lipzen A."/>
            <person name="Chen C."/>
            <person name="Yanf M."/>
            <person name="Daum C."/>
            <person name="Ng V."/>
            <person name="Clum A."/>
            <person name="Ohm R."/>
            <person name="Martin F."/>
            <person name="Silar P."/>
            <person name="Natvig D."/>
            <person name="Lalanne C."/>
            <person name="Gautier V."/>
            <person name="Ament-Velasquez S.L."/>
            <person name="Kruys A."/>
            <person name="Hutchinson M.I."/>
            <person name="Powell A.J."/>
            <person name="Barry K."/>
            <person name="Miller A.N."/>
            <person name="Grigoriev I.V."/>
            <person name="Debuchy R."/>
            <person name="Gladieux P."/>
            <person name="Thoren M.H."/>
            <person name="Johannesson H."/>
        </authorList>
    </citation>
    <scope>NUCLEOTIDE SEQUENCE</scope>
    <source>
        <strain evidence="4">CBS 508.74</strain>
    </source>
</reference>
<dbReference type="Proteomes" id="UP001302812">
    <property type="component" value="Unassembled WGS sequence"/>
</dbReference>
<comment type="caution">
    <text evidence="4">The sequence shown here is derived from an EMBL/GenBank/DDBJ whole genome shotgun (WGS) entry which is preliminary data.</text>
</comment>
<evidence type="ECO:0000313" key="4">
    <source>
        <dbReference type="EMBL" id="KAK4110292.1"/>
    </source>
</evidence>
<feature type="compositionally biased region" description="Polar residues" evidence="2">
    <location>
        <begin position="164"/>
        <end position="177"/>
    </location>
</feature>
<feature type="region of interest" description="Disordered" evidence="2">
    <location>
        <begin position="153"/>
        <end position="177"/>
    </location>
</feature>
<dbReference type="AlphaFoldDB" id="A0AAN6TAS6"/>
<accession>A0AAN6TAS6</accession>
<sequence>MIQGLNVPVELYRGIRDTYYPLPNRPDIIKAYPIRKRLPVRIFFPSHHDLTSPALLPTLFTIHGGAFTFGHASDDDPWNRAFADTYTVLIISLNYSKSPWSTFPSPLLDIEALYHAALNDESLPIDRMRTAIAGFDAGGNLALALCQLPSVKSGRNPNPHPHPNSITESNYAGTSTTRCNPPPAAVVSVCGMLDFTTSAAEKLATRPYKRQLRGPRGWGPALDWMGRLVPSSAWSYIPYGHDAADPLLSPVYADREELVPLHVMAVAAELDCLANESSQSRCRSPKPQHKPDLPDYDDGGGAHGSTKWLLVPDVVHGFDSAGWRGKYLWADEIARMDAEMKTIAYQREMAEWLWGTVWR</sequence>
<evidence type="ECO:0000256" key="1">
    <source>
        <dbReference type="ARBA" id="ARBA00022801"/>
    </source>
</evidence>
<dbReference type="PANTHER" id="PTHR48081:SF8">
    <property type="entry name" value="ALPHA_BETA HYDROLASE FOLD-3 DOMAIN-CONTAINING PROTEIN-RELATED"/>
    <property type="match status" value="1"/>
</dbReference>
<dbReference type="SUPFAM" id="SSF53474">
    <property type="entry name" value="alpha/beta-Hydrolases"/>
    <property type="match status" value="1"/>
</dbReference>
<feature type="domain" description="Alpha/beta hydrolase fold-3" evidence="3">
    <location>
        <begin position="60"/>
        <end position="278"/>
    </location>
</feature>
<dbReference type="PANTHER" id="PTHR48081">
    <property type="entry name" value="AB HYDROLASE SUPERFAMILY PROTEIN C4A8.06C"/>
    <property type="match status" value="1"/>
</dbReference>
<gene>
    <name evidence="4" type="ORF">N656DRAFT_791211</name>
</gene>
<evidence type="ECO:0000259" key="3">
    <source>
        <dbReference type="Pfam" id="PF07859"/>
    </source>
</evidence>
<dbReference type="InterPro" id="IPR013094">
    <property type="entry name" value="AB_hydrolase_3"/>
</dbReference>
<dbReference type="Gene3D" id="3.40.50.1820">
    <property type="entry name" value="alpha/beta hydrolase"/>
    <property type="match status" value="1"/>
</dbReference>
<keyword evidence="5" id="KW-1185">Reference proteome</keyword>
<dbReference type="GeneID" id="89941078"/>
<dbReference type="EMBL" id="MU853351">
    <property type="protein sequence ID" value="KAK4110292.1"/>
    <property type="molecule type" value="Genomic_DNA"/>
</dbReference>
<dbReference type="GO" id="GO:0016787">
    <property type="term" value="F:hydrolase activity"/>
    <property type="evidence" value="ECO:0007669"/>
    <property type="project" value="UniProtKB-KW"/>
</dbReference>
<feature type="region of interest" description="Disordered" evidence="2">
    <location>
        <begin position="277"/>
        <end position="298"/>
    </location>
</feature>
<reference evidence="4" key="1">
    <citation type="journal article" date="2023" name="Mol. Phylogenet. Evol.">
        <title>Genome-scale phylogeny and comparative genomics of the fungal order Sordariales.</title>
        <authorList>
            <person name="Hensen N."/>
            <person name="Bonometti L."/>
            <person name="Westerberg I."/>
            <person name="Brannstrom I.O."/>
            <person name="Guillou S."/>
            <person name="Cros-Aarteil S."/>
            <person name="Calhoun S."/>
            <person name="Haridas S."/>
            <person name="Kuo A."/>
            <person name="Mondo S."/>
            <person name="Pangilinan J."/>
            <person name="Riley R."/>
            <person name="LaButti K."/>
            <person name="Andreopoulos B."/>
            <person name="Lipzen A."/>
            <person name="Chen C."/>
            <person name="Yan M."/>
            <person name="Daum C."/>
            <person name="Ng V."/>
            <person name="Clum A."/>
            <person name="Steindorff A."/>
            <person name="Ohm R.A."/>
            <person name="Martin F."/>
            <person name="Silar P."/>
            <person name="Natvig D.O."/>
            <person name="Lalanne C."/>
            <person name="Gautier V."/>
            <person name="Ament-Velasquez S.L."/>
            <person name="Kruys A."/>
            <person name="Hutchinson M.I."/>
            <person name="Powell A.J."/>
            <person name="Barry K."/>
            <person name="Miller A.N."/>
            <person name="Grigoriev I.V."/>
            <person name="Debuchy R."/>
            <person name="Gladieux P."/>
            <person name="Hiltunen Thoren M."/>
            <person name="Johannesson H."/>
        </authorList>
    </citation>
    <scope>NUCLEOTIDE SEQUENCE</scope>
    <source>
        <strain evidence="4">CBS 508.74</strain>
    </source>
</reference>
<evidence type="ECO:0000313" key="5">
    <source>
        <dbReference type="Proteomes" id="UP001302812"/>
    </source>
</evidence>